<dbReference type="RefSeq" id="XP_005839143.1">
    <property type="nucleotide sequence ID" value="XM_005839086.1"/>
</dbReference>
<dbReference type="Proteomes" id="UP000011087">
    <property type="component" value="Unassembled WGS sequence"/>
</dbReference>
<accession>L1JVN8</accession>
<dbReference type="OrthoDB" id="26525at2759"/>
<dbReference type="KEGG" id="gtt:GUITHDRAFT_102065"/>
<dbReference type="InterPro" id="IPR011992">
    <property type="entry name" value="EF-hand-dom_pair"/>
</dbReference>
<sequence length="97" mass="11079">MRLRIIKSKLTEKFESALDAFSKIDKDGGGTLERTEIAVGLFRLGIWLSPIEIEALMNVLDEDQGGDVSFQEWYRFWKLNIDLDTGTLRADDVVEDL</sequence>
<dbReference type="Gene3D" id="1.10.238.10">
    <property type="entry name" value="EF-hand"/>
    <property type="match status" value="1"/>
</dbReference>
<dbReference type="CDD" id="cd00051">
    <property type="entry name" value="EFh"/>
    <property type="match status" value="1"/>
</dbReference>
<dbReference type="GO" id="GO:0005509">
    <property type="term" value="F:calcium ion binding"/>
    <property type="evidence" value="ECO:0007669"/>
    <property type="project" value="InterPro"/>
</dbReference>
<dbReference type="GeneID" id="17309022"/>
<gene>
    <name evidence="3" type="ORF">GUITHDRAFT_102065</name>
</gene>
<proteinExistence type="predicted"/>
<dbReference type="SUPFAM" id="SSF47473">
    <property type="entry name" value="EF-hand"/>
    <property type="match status" value="1"/>
</dbReference>
<reference evidence="3 5" key="1">
    <citation type="journal article" date="2012" name="Nature">
        <title>Algal genomes reveal evolutionary mosaicism and the fate of nucleomorphs.</title>
        <authorList>
            <consortium name="DOE Joint Genome Institute"/>
            <person name="Curtis B.A."/>
            <person name="Tanifuji G."/>
            <person name="Burki F."/>
            <person name="Gruber A."/>
            <person name="Irimia M."/>
            <person name="Maruyama S."/>
            <person name="Arias M.C."/>
            <person name="Ball S.G."/>
            <person name="Gile G.H."/>
            <person name="Hirakawa Y."/>
            <person name="Hopkins J.F."/>
            <person name="Kuo A."/>
            <person name="Rensing S.A."/>
            <person name="Schmutz J."/>
            <person name="Symeonidi A."/>
            <person name="Elias M."/>
            <person name="Eveleigh R.J."/>
            <person name="Herman E.K."/>
            <person name="Klute M.J."/>
            <person name="Nakayama T."/>
            <person name="Obornik M."/>
            <person name="Reyes-Prieto A."/>
            <person name="Armbrust E.V."/>
            <person name="Aves S.J."/>
            <person name="Beiko R.G."/>
            <person name="Coutinho P."/>
            <person name="Dacks J.B."/>
            <person name="Durnford D.G."/>
            <person name="Fast N.M."/>
            <person name="Green B.R."/>
            <person name="Grisdale C.J."/>
            <person name="Hempel F."/>
            <person name="Henrissat B."/>
            <person name="Hoppner M.P."/>
            <person name="Ishida K."/>
            <person name="Kim E."/>
            <person name="Koreny L."/>
            <person name="Kroth P.G."/>
            <person name="Liu Y."/>
            <person name="Malik S.B."/>
            <person name="Maier U.G."/>
            <person name="McRose D."/>
            <person name="Mock T."/>
            <person name="Neilson J.A."/>
            <person name="Onodera N.T."/>
            <person name="Poole A.M."/>
            <person name="Pritham E.J."/>
            <person name="Richards T.A."/>
            <person name="Rocap G."/>
            <person name="Roy S.W."/>
            <person name="Sarai C."/>
            <person name="Schaack S."/>
            <person name="Shirato S."/>
            <person name="Slamovits C.H."/>
            <person name="Spencer D.F."/>
            <person name="Suzuki S."/>
            <person name="Worden A.Z."/>
            <person name="Zauner S."/>
            <person name="Barry K."/>
            <person name="Bell C."/>
            <person name="Bharti A.K."/>
            <person name="Crow J.A."/>
            <person name="Grimwood J."/>
            <person name="Kramer R."/>
            <person name="Lindquist E."/>
            <person name="Lucas S."/>
            <person name="Salamov A."/>
            <person name="McFadden G.I."/>
            <person name="Lane C.E."/>
            <person name="Keeling P.J."/>
            <person name="Gray M.W."/>
            <person name="Grigoriev I.V."/>
            <person name="Archibald J.M."/>
        </authorList>
    </citation>
    <scope>NUCLEOTIDE SEQUENCE</scope>
    <source>
        <strain evidence="3 5">CCMP2712</strain>
    </source>
</reference>
<reference evidence="5" key="2">
    <citation type="submission" date="2012-11" db="EMBL/GenBank/DDBJ databases">
        <authorList>
            <person name="Kuo A."/>
            <person name="Curtis B.A."/>
            <person name="Tanifuji G."/>
            <person name="Burki F."/>
            <person name="Gruber A."/>
            <person name="Irimia M."/>
            <person name="Maruyama S."/>
            <person name="Arias M.C."/>
            <person name="Ball S.G."/>
            <person name="Gile G.H."/>
            <person name="Hirakawa Y."/>
            <person name="Hopkins J.F."/>
            <person name="Rensing S.A."/>
            <person name="Schmutz J."/>
            <person name="Symeonidi A."/>
            <person name="Elias M."/>
            <person name="Eveleigh R.J."/>
            <person name="Herman E.K."/>
            <person name="Klute M.J."/>
            <person name="Nakayama T."/>
            <person name="Obornik M."/>
            <person name="Reyes-Prieto A."/>
            <person name="Armbrust E.V."/>
            <person name="Aves S.J."/>
            <person name="Beiko R.G."/>
            <person name="Coutinho P."/>
            <person name="Dacks J.B."/>
            <person name="Durnford D.G."/>
            <person name="Fast N.M."/>
            <person name="Green B.R."/>
            <person name="Grisdale C."/>
            <person name="Hempe F."/>
            <person name="Henrissat B."/>
            <person name="Hoppner M.P."/>
            <person name="Ishida K.-I."/>
            <person name="Kim E."/>
            <person name="Koreny L."/>
            <person name="Kroth P.G."/>
            <person name="Liu Y."/>
            <person name="Malik S.-B."/>
            <person name="Maier U.G."/>
            <person name="McRose D."/>
            <person name="Mock T."/>
            <person name="Neilson J.A."/>
            <person name="Onodera N.T."/>
            <person name="Poole A.M."/>
            <person name="Pritham E.J."/>
            <person name="Richards T.A."/>
            <person name="Rocap G."/>
            <person name="Roy S.W."/>
            <person name="Sarai C."/>
            <person name="Schaack S."/>
            <person name="Shirato S."/>
            <person name="Slamovits C.H."/>
            <person name="Spencer D.F."/>
            <person name="Suzuki S."/>
            <person name="Worden A.Z."/>
            <person name="Zauner S."/>
            <person name="Barry K."/>
            <person name="Bell C."/>
            <person name="Bharti A.K."/>
            <person name="Crow J.A."/>
            <person name="Grimwood J."/>
            <person name="Kramer R."/>
            <person name="Lindquist E."/>
            <person name="Lucas S."/>
            <person name="Salamov A."/>
            <person name="McFadden G.I."/>
            <person name="Lane C.E."/>
            <person name="Keeling P.J."/>
            <person name="Gray M.W."/>
            <person name="Grigoriev I.V."/>
            <person name="Archibald J.M."/>
        </authorList>
    </citation>
    <scope>NUCLEOTIDE SEQUENCE</scope>
    <source>
        <strain evidence="5">CCMP2712</strain>
    </source>
</reference>
<keyword evidence="1" id="KW-0106">Calcium</keyword>
<reference evidence="4" key="3">
    <citation type="submission" date="2015-06" db="UniProtKB">
        <authorList>
            <consortium name="EnsemblProtists"/>
        </authorList>
    </citation>
    <scope>IDENTIFICATION</scope>
</reference>
<keyword evidence="5" id="KW-1185">Reference proteome</keyword>
<protein>
    <recommendedName>
        <fullName evidence="2">EF-hand domain-containing protein</fullName>
    </recommendedName>
</protein>
<dbReference type="AlphaFoldDB" id="L1JVN8"/>
<evidence type="ECO:0000259" key="2">
    <source>
        <dbReference type="PROSITE" id="PS50222"/>
    </source>
</evidence>
<evidence type="ECO:0000256" key="1">
    <source>
        <dbReference type="ARBA" id="ARBA00022837"/>
    </source>
</evidence>
<dbReference type="PROSITE" id="PS00018">
    <property type="entry name" value="EF_HAND_1"/>
    <property type="match status" value="2"/>
</dbReference>
<name>L1JVN8_GUITC</name>
<dbReference type="EMBL" id="JH992973">
    <property type="protein sequence ID" value="EKX52163.1"/>
    <property type="molecule type" value="Genomic_DNA"/>
</dbReference>
<evidence type="ECO:0000313" key="3">
    <source>
        <dbReference type="EMBL" id="EKX52163.1"/>
    </source>
</evidence>
<evidence type="ECO:0000313" key="4">
    <source>
        <dbReference type="EnsemblProtists" id="EKX52163"/>
    </source>
</evidence>
<dbReference type="SMART" id="SM00054">
    <property type="entry name" value="EFh"/>
    <property type="match status" value="2"/>
</dbReference>
<organism evidence="3">
    <name type="scientific">Guillardia theta (strain CCMP2712)</name>
    <name type="common">Cryptophyte</name>
    <dbReference type="NCBI Taxonomy" id="905079"/>
    <lineage>
        <taxon>Eukaryota</taxon>
        <taxon>Cryptophyceae</taxon>
        <taxon>Pyrenomonadales</taxon>
        <taxon>Geminigeraceae</taxon>
        <taxon>Guillardia</taxon>
    </lineage>
</organism>
<feature type="domain" description="EF-hand" evidence="2">
    <location>
        <begin position="12"/>
        <end position="47"/>
    </location>
</feature>
<dbReference type="HOGENOM" id="CLU_2351115_0_0_1"/>
<dbReference type="InterPro" id="IPR002048">
    <property type="entry name" value="EF_hand_dom"/>
</dbReference>
<evidence type="ECO:0000313" key="5">
    <source>
        <dbReference type="Proteomes" id="UP000011087"/>
    </source>
</evidence>
<dbReference type="EnsemblProtists" id="EKX52163">
    <property type="protein sequence ID" value="EKX52163"/>
    <property type="gene ID" value="GUITHDRAFT_102065"/>
</dbReference>
<dbReference type="PaxDb" id="55529-EKX52163"/>
<dbReference type="PROSITE" id="PS50222">
    <property type="entry name" value="EF_HAND_2"/>
    <property type="match status" value="1"/>
</dbReference>
<dbReference type="InterPro" id="IPR018247">
    <property type="entry name" value="EF_Hand_1_Ca_BS"/>
</dbReference>
<dbReference type="Pfam" id="PF13499">
    <property type="entry name" value="EF-hand_7"/>
    <property type="match status" value="1"/>
</dbReference>